<dbReference type="GO" id="GO:0016491">
    <property type="term" value="F:oxidoreductase activity"/>
    <property type="evidence" value="ECO:0007669"/>
    <property type="project" value="UniProtKB-KW"/>
</dbReference>
<organism evidence="5 6">
    <name type="scientific">Linnemannia exigua</name>
    <dbReference type="NCBI Taxonomy" id="604196"/>
    <lineage>
        <taxon>Eukaryota</taxon>
        <taxon>Fungi</taxon>
        <taxon>Fungi incertae sedis</taxon>
        <taxon>Mucoromycota</taxon>
        <taxon>Mortierellomycotina</taxon>
        <taxon>Mortierellomycetes</taxon>
        <taxon>Mortierellales</taxon>
        <taxon>Mortierellaceae</taxon>
        <taxon>Linnemannia</taxon>
    </lineage>
</organism>
<dbReference type="AlphaFoldDB" id="A0AAD4DC51"/>
<dbReference type="PANTHER" id="PTHR10742:SF386">
    <property type="entry name" value="LYSINE-SPECIFIC HISTONE DEMETHYLASE 1A"/>
    <property type="match status" value="1"/>
</dbReference>
<name>A0AAD4DC51_9FUNG</name>
<dbReference type="SUPFAM" id="SSF54373">
    <property type="entry name" value="FAD-linked reductases, C-terminal domain"/>
    <property type="match status" value="1"/>
</dbReference>
<dbReference type="Gene3D" id="3.50.50.60">
    <property type="entry name" value="FAD/NAD(P)-binding domain"/>
    <property type="match status" value="2"/>
</dbReference>
<keyword evidence="6" id="KW-1185">Reference proteome</keyword>
<dbReference type="PANTHER" id="PTHR10742">
    <property type="entry name" value="FLAVIN MONOAMINE OXIDASE"/>
    <property type="match status" value="1"/>
</dbReference>
<dbReference type="InterPro" id="IPR002937">
    <property type="entry name" value="Amino_oxidase"/>
</dbReference>
<dbReference type="Gene3D" id="3.90.660.10">
    <property type="match status" value="1"/>
</dbReference>
<evidence type="ECO:0000259" key="4">
    <source>
        <dbReference type="Pfam" id="PF01593"/>
    </source>
</evidence>
<evidence type="ECO:0000313" key="6">
    <source>
        <dbReference type="Proteomes" id="UP001194580"/>
    </source>
</evidence>
<proteinExistence type="inferred from homology"/>
<keyword evidence="2" id="KW-0560">Oxidoreductase</keyword>
<dbReference type="Pfam" id="PF01593">
    <property type="entry name" value="Amino_oxidase"/>
    <property type="match status" value="1"/>
</dbReference>
<dbReference type="InterPro" id="IPR050281">
    <property type="entry name" value="Flavin_monoamine_oxidase"/>
</dbReference>
<evidence type="ECO:0000256" key="2">
    <source>
        <dbReference type="ARBA" id="ARBA00023002"/>
    </source>
</evidence>
<accession>A0AAD4DC51</accession>
<evidence type="ECO:0000313" key="5">
    <source>
        <dbReference type="EMBL" id="KAG0273057.1"/>
    </source>
</evidence>
<dbReference type="EMBL" id="JAAAIL010000809">
    <property type="protein sequence ID" value="KAG0273057.1"/>
    <property type="molecule type" value="Genomic_DNA"/>
</dbReference>
<dbReference type="InterPro" id="IPR036188">
    <property type="entry name" value="FAD/NAD-bd_sf"/>
</dbReference>
<protein>
    <recommendedName>
        <fullName evidence="4">Amine oxidase domain-containing protein</fullName>
    </recommendedName>
</protein>
<dbReference type="SUPFAM" id="SSF51905">
    <property type="entry name" value="FAD/NAD(P)-binding domain"/>
    <property type="match status" value="1"/>
</dbReference>
<feature type="domain" description="Amine oxidase" evidence="4">
    <location>
        <begin position="28"/>
        <end position="558"/>
    </location>
</feature>
<feature type="compositionally biased region" description="Basic residues" evidence="3">
    <location>
        <begin position="499"/>
        <end position="508"/>
    </location>
</feature>
<dbReference type="GO" id="GO:0006338">
    <property type="term" value="P:chromatin remodeling"/>
    <property type="evidence" value="ECO:0007669"/>
    <property type="project" value="TreeGrafter"/>
</dbReference>
<evidence type="ECO:0000256" key="3">
    <source>
        <dbReference type="SAM" id="MobiDB-lite"/>
    </source>
</evidence>
<evidence type="ECO:0000256" key="1">
    <source>
        <dbReference type="ARBA" id="ARBA00005995"/>
    </source>
</evidence>
<dbReference type="Proteomes" id="UP001194580">
    <property type="component" value="Unassembled WGS sequence"/>
</dbReference>
<feature type="region of interest" description="Disordered" evidence="3">
    <location>
        <begin position="494"/>
        <end position="519"/>
    </location>
</feature>
<sequence length="564" mass="63583">MPVPVPTKRKATTTIRPTQRVIIIGGGISGLGAARELSKDPTIQVTLLEARSRLGGRIVTHRDLVPKSLELSGKIPPGASDIPYDFGASWIHGVNPDNPLFEIAQLGQLEYIHTDSDVMFMQPGPDAMPKEESDQLWQVIWSLWYRAQSYATEHRDEIAEDKSFIEWLKEYLDGTQSHDPEGENYMEEKVKKWIPGMALHWADENAIPLENMSLKYMDAERIFPGPHSLVINGYDRVIKVVSSGLKKNVKVLLEHVVEKIEYDESEVRVSTSQGLFTADKLICTLPLGVLQHQHSTLFSPPLPTHKQKAISRLRFGTMYKILLFFPTCFWPPQRHFINFLPSALSIPSPDLVSYFKLNEKQVEALTVHMQDLSNSSSLMPQYNIPIIIGYAVNGAAELMERLTDEEARMVFLCQMAHYFPILVQEAGTGKEGELVGKALWPTVSFMTRWSQDPFARGSYTSIPLRASQADLETFSIPVGVQSYGITPLCGNDSDEEKYRTKKRRRTTRKQQQPEKRLKAVDDNENGRIFFAGEHTSPSRFASVHGALMTGQREAARILGQECSL</sequence>
<dbReference type="GO" id="GO:0050660">
    <property type="term" value="F:flavin adenine dinucleotide binding"/>
    <property type="evidence" value="ECO:0007669"/>
    <property type="project" value="TreeGrafter"/>
</dbReference>
<comment type="caution">
    <text evidence="5">The sequence shown here is derived from an EMBL/GenBank/DDBJ whole genome shotgun (WGS) entry which is preliminary data.</text>
</comment>
<comment type="similarity">
    <text evidence="1">Belongs to the flavin monoamine oxidase family.</text>
</comment>
<gene>
    <name evidence="5" type="ORF">BGZ95_011138</name>
</gene>
<dbReference type="GO" id="GO:0003682">
    <property type="term" value="F:chromatin binding"/>
    <property type="evidence" value="ECO:0007669"/>
    <property type="project" value="TreeGrafter"/>
</dbReference>
<reference evidence="5" key="1">
    <citation type="journal article" date="2020" name="Fungal Divers.">
        <title>Resolving the Mortierellaceae phylogeny through synthesis of multi-gene phylogenetics and phylogenomics.</title>
        <authorList>
            <person name="Vandepol N."/>
            <person name="Liber J."/>
            <person name="Desiro A."/>
            <person name="Na H."/>
            <person name="Kennedy M."/>
            <person name="Barry K."/>
            <person name="Grigoriev I.V."/>
            <person name="Miller A.N."/>
            <person name="O'Donnell K."/>
            <person name="Stajich J.E."/>
            <person name="Bonito G."/>
        </authorList>
    </citation>
    <scope>NUCLEOTIDE SEQUENCE</scope>
    <source>
        <strain evidence="5">NRRL 28262</strain>
    </source>
</reference>